<name>X0W6A8_9ZZZZ</name>
<keyword evidence="2" id="KW-0235">DNA replication</keyword>
<sequence>MDVDGLGQKLIDQLVEKGLVKDIADLYALTQDAFASLERMAEKSAANIIKALENSKHPLLARFVYALGIRHVGEHIAQVLARNLSSLDALSQATEEELVAIPEIGPEVAQSVISFFREKGNRGEIKRLQKAGVTIAETSKKLEEPLKGKTFLFTGALEGMSRDEAKDLVEQLGGEIASSAGKGVDYAVKGKEPGSKYAKARELGLTIIDEEEFKRLVGVK</sequence>
<dbReference type="GO" id="GO:0006281">
    <property type="term" value="P:DNA repair"/>
    <property type="evidence" value="ECO:0007669"/>
    <property type="project" value="UniProtKB-KW"/>
</dbReference>
<evidence type="ECO:0000256" key="4">
    <source>
        <dbReference type="ARBA" id="ARBA00022763"/>
    </source>
</evidence>
<dbReference type="InterPro" id="IPR001357">
    <property type="entry name" value="BRCT_dom"/>
</dbReference>
<evidence type="ECO:0000256" key="7">
    <source>
        <dbReference type="ARBA" id="ARBA00023204"/>
    </source>
</evidence>
<dbReference type="CDD" id="cd17748">
    <property type="entry name" value="BRCT_DNA_ligase_like"/>
    <property type="match status" value="1"/>
</dbReference>
<keyword evidence="5" id="KW-0862">Zinc</keyword>
<evidence type="ECO:0000256" key="3">
    <source>
        <dbReference type="ARBA" id="ARBA00022723"/>
    </source>
</evidence>
<comment type="caution">
    <text evidence="9">The sequence shown here is derived from an EMBL/GenBank/DDBJ whole genome shotgun (WGS) entry which is preliminary data.</text>
</comment>
<dbReference type="InterPro" id="IPR010994">
    <property type="entry name" value="RuvA_2-like"/>
</dbReference>
<evidence type="ECO:0000256" key="1">
    <source>
        <dbReference type="ARBA" id="ARBA00022598"/>
    </source>
</evidence>
<dbReference type="GO" id="GO:0046872">
    <property type="term" value="F:metal ion binding"/>
    <property type="evidence" value="ECO:0007669"/>
    <property type="project" value="UniProtKB-KW"/>
</dbReference>
<dbReference type="EMBL" id="BARS01023153">
    <property type="protein sequence ID" value="GAG08221.1"/>
    <property type="molecule type" value="Genomic_DNA"/>
</dbReference>
<dbReference type="PROSITE" id="PS50172">
    <property type="entry name" value="BRCT"/>
    <property type="match status" value="1"/>
</dbReference>
<protein>
    <recommendedName>
        <fullName evidence="8">BRCT domain-containing protein</fullName>
    </recommendedName>
</protein>
<evidence type="ECO:0000256" key="6">
    <source>
        <dbReference type="ARBA" id="ARBA00023027"/>
    </source>
</evidence>
<keyword evidence="7" id="KW-0234">DNA repair</keyword>
<dbReference type="Pfam" id="PF12826">
    <property type="entry name" value="HHH_2"/>
    <property type="match status" value="1"/>
</dbReference>
<gene>
    <name evidence="9" type="ORF">S01H1_36896</name>
</gene>
<feature type="domain" description="BRCT" evidence="8">
    <location>
        <begin position="141"/>
        <end position="220"/>
    </location>
</feature>
<evidence type="ECO:0000256" key="5">
    <source>
        <dbReference type="ARBA" id="ARBA00022833"/>
    </source>
</evidence>
<dbReference type="Gene3D" id="1.10.150.20">
    <property type="entry name" value="5' to 3' exonuclease, C-terminal subdomain"/>
    <property type="match status" value="2"/>
</dbReference>
<dbReference type="GO" id="GO:0006260">
    <property type="term" value="P:DNA replication"/>
    <property type="evidence" value="ECO:0007669"/>
    <property type="project" value="UniProtKB-KW"/>
</dbReference>
<dbReference type="AlphaFoldDB" id="X0W6A8"/>
<evidence type="ECO:0000259" key="8">
    <source>
        <dbReference type="PROSITE" id="PS50172"/>
    </source>
</evidence>
<keyword evidence="1" id="KW-0436">Ligase</keyword>
<dbReference type="Gene3D" id="3.40.50.10190">
    <property type="entry name" value="BRCT domain"/>
    <property type="match status" value="1"/>
</dbReference>
<dbReference type="InterPro" id="IPR036420">
    <property type="entry name" value="BRCT_dom_sf"/>
</dbReference>
<dbReference type="InterPro" id="IPR003583">
    <property type="entry name" value="Hlx-hairpin-Hlx_DNA-bd_motif"/>
</dbReference>
<evidence type="ECO:0000313" key="9">
    <source>
        <dbReference type="EMBL" id="GAG08221.1"/>
    </source>
</evidence>
<dbReference type="SMART" id="SM00292">
    <property type="entry name" value="BRCT"/>
    <property type="match status" value="1"/>
</dbReference>
<dbReference type="SUPFAM" id="SSF52113">
    <property type="entry name" value="BRCT domain"/>
    <property type="match status" value="1"/>
</dbReference>
<keyword evidence="4" id="KW-0227">DNA damage</keyword>
<dbReference type="InterPro" id="IPR041663">
    <property type="entry name" value="DisA/LigA_HHH"/>
</dbReference>
<dbReference type="GO" id="GO:0016874">
    <property type="term" value="F:ligase activity"/>
    <property type="evidence" value="ECO:0007669"/>
    <property type="project" value="UniProtKB-KW"/>
</dbReference>
<dbReference type="Pfam" id="PF00533">
    <property type="entry name" value="BRCT"/>
    <property type="match status" value="1"/>
</dbReference>
<proteinExistence type="predicted"/>
<dbReference type="SMART" id="SM00278">
    <property type="entry name" value="HhH1"/>
    <property type="match status" value="4"/>
</dbReference>
<reference evidence="9" key="1">
    <citation type="journal article" date="2014" name="Front. Microbiol.">
        <title>High frequency of phylogenetically diverse reductive dehalogenase-homologous genes in deep subseafloor sedimentary metagenomes.</title>
        <authorList>
            <person name="Kawai M."/>
            <person name="Futagami T."/>
            <person name="Toyoda A."/>
            <person name="Takaki Y."/>
            <person name="Nishi S."/>
            <person name="Hori S."/>
            <person name="Arai W."/>
            <person name="Tsubouchi T."/>
            <person name="Morono Y."/>
            <person name="Uchiyama I."/>
            <person name="Ito T."/>
            <person name="Fujiyama A."/>
            <person name="Inagaki F."/>
            <person name="Takami H."/>
        </authorList>
    </citation>
    <scope>NUCLEOTIDE SEQUENCE</scope>
    <source>
        <strain evidence="9">Expedition CK06-06</strain>
    </source>
</reference>
<organism evidence="9">
    <name type="scientific">marine sediment metagenome</name>
    <dbReference type="NCBI Taxonomy" id="412755"/>
    <lineage>
        <taxon>unclassified sequences</taxon>
        <taxon>metagenomes</taxon>
        <taxon>ecological metagenomes</taxon>
    </lineage>
</organism>
<keyword evidence="3" id="KW-0479">Metal-binding</keyword>
<dbReference type="GO" id="GO:0003677">
    <property type="term" value="F:DNA binding"/>
    <property type="evidence" value="ECO:0007669"/>
    <property type="project" value="InterPro"/>
</dbReference>
<dbReference type="FunFam" id="1.10.150.20:FF:000006">
    <property type="entry name" value="DNA ligase"/>
    <property type="match status" value="1"/>
</dbReference>
<keyword evidence="6" id="KW-0520">NAD</keyword>
<evidence type="ECO:0000256" key="2">
    <source>
        <dbReference type="ARBA" id="ARBA00022705"/>
    </source>
</evidence>
<accession>X0W6A8</accession>
<dbReference type="Pfam" id="PF14520">
    <property type="entry name" value="HHH_5"/>
    <property type="match status" value="1"/>
</dbReference>
<dbReference type="SUPFAM" id="SSF47781">
    <property type="entry name" value="RuvA domain 2-like"/>
    <property type="match status" value="1"/>
</dbReference>